<feature type="domain" description="B5" evidence="19">
    <location>
        <begin position="429"/>
        <end position="503"/>
    </location>
</feature>
<feature type="domain" description="FDX-ACB" evidence="18">
    <location>
        <begin position="750"/>
        <end position="843"/>
    </location>
</feature>
<dbReference type="CDD" id="cd02796">
    <property type="entry name" value="tRNA_bind_bactPheRS"/>
    <property type="match status" value="1"/>
</dbReference>
<dbReference type="FunFam" id="3.30.70.380:FF:000001">
    <property type="entry name" value="Phenylalanine--tRNA ligase beta subunit"/>
    <property type="match status" value="1"/>
</dbReference>
<dbReference type="EMBL" id="MQVR01000058">
    <property type="protein sequence ID" value="OKL53498.1"/>
    <property type="molecule type" value="Genomic_DNA"/>
</dbReference>
<evidence type="ECO:0000256" key="12">
    <source>
        <dbReference type="ARBA" id="ARBA00022917"/>
    </source>
</evidence>
<evidence type="ECO:0000256" key="3">
    <source>
        <dbReference type="ARBA" id="ARBA00011209"/>
    </source>
</evidence>
<protein>
    <recommendedName>
        <fullName evidence="15">Phenylalanine--tRNA ligase beta subunit</fullName>
        <ecNumber evidence="15">6.1.1.20</ecNumber>
    </recommendedName>
    <alternativeName>
        <fullName evidence="15">Phenylalanyl-tRNA synthetase beta subunit</fullName>
        <shortName evidence="15">PheRS</shortName>
    </alternativeName>
</protein>
<evidence type="ECO:0000256" key="14">
    <source>
        <dbReference type="ARBA" id="ARBA00049255"/>
    </source>
</evidence>
<dbReference type="OrthoDB" id="9805455at2"/>
<evidence type="ECO:0000259" key="19">
    <source>
        <dbReference type="PROSITE" id="PS51483"/>
    </source>
</evidence>
<evidence type="ECO:0000256" key="11">
    <source>
        <dbReference type="ARBA" id="ARBA00022884"/>
    </source>
</evidence>
<dbReference type="GO" id="GO:0009328">
    <property type="term" value="C:phenylalanine-tRNA ligase complex"/>
    <property type="evidence" value="ECO:0007669"/>
    <property type="project" value="TreeGrafter"/>
</dbReference>
<dbReference type="InterPro" id="IPR005146">
    <property type="entry name" value="B3/B4_tRNA-bd"/>
</dbReference>
<keyword evidence="21" id="KW-1185">Reference proteome</keyword>
<accession>A0A1Q5Q0X8</accession>
<dbReference type="InterPro" id="IPR036690">
    <property type="entry name" value="Fdx_antiC-bd_sf"/>
</dbReference>
<dbReference type="SMART" id="SM00873">
    <property type="entry name" value="B3_4"/>
    <property type="match status" value="1"/>
</dbReference>
<comment type="subunit">
    <text evidence="3 15">Tetramer of two alpha and two beta subunits.</text>
</comment>
<evidence type="ECO:0000256" key="7">
    <source>
        <dbReference type="ARBA" id="ARBA00022723"/>
    </source>
</evidence>
<keyword evidence="10 15" id="KW-0460">Magnesium</keyword>
<gene>
    <name evidence="15" type="primary">pheT</name>
    <name evidence="20" type="ORF">BSZ39_09270</name>
</gene>
<dbReference type="CDD" id="cd00769">
    <property type="entry name" value="PheRS_beta_core"/>
    <property type="match status" value="1"/>
</dbReference>
<dbReference type="Pfam" id="PF01588">
    <property type="entry name" value="tRNA_bind"/>
    <property type="match status" value="1"/>
</dbReference>
<dbReference type="InterPro" id="IPR012340">
    <property type="entry name" value="NA-bd_OB-fold"/>
</dbReference>
<dbReference type="InterPro" id="IPR002547">
    <property type="entry name" value="tRNA-bd_dom"/>
</dbReference>
<evidence type="ECO:0000256" key="4">
    <source>
        <dbReference type="ARBA" id="ARBA00022490"/>
    </source>
</evidence>
<keyword evidence="11 16" id="KW-0694">RNA-binding</keyword>
<keyword evidence="5 16" id="KW-0820">tRNA-binding</keyword>
<keyword evidence="4 15" id="KW-0963">Cytoplasm</keyword>
<comment type="caution">
    <text evidence="20">The sequence shown here is derived from an EMBL/GenBank/DDBJ whole genome shotgun (WGS) entry which is preliminary data.</text>
</comment>
<reference evidence="21" key="1">
    <citation type="submission" date="2016-12" db="EMBL/GenBank/DDBJ databases">
        <authorList>
            <person name="Meng X."/>
        </authorList>
    </citation>
    <scope>NUCLEOTIDE SEQUENCE [LARGE SCALE GENOMIC DNA]</scope>
    <source>
        <strain evidence="21">DSM 19116</strain>
    </source>
</reference>
<evidence type="ECO:0000256" key="13">
    <source>
        <dbReference type="ARBA" id="ARBA00023146"/>
    </source>
</evidence>
<keyword evidence="7 15" id="KW-0479">Metal-binding</keyword>
<keyword evidence="9 15" id="KW-0067">ATP-binding</keyword>
<dbReference type="PROSITE" id="PS50886">
    <property type="entry name" value="TRBD"/>
    <property type="match status" value="1"/>
</dbReference>
<dbReference type="FunFam" id="3.50.40.10:FF:000001">
    <property type="entry name" value="Phenylalanine--tRNA ligase beta subunit"/>
    <property type="match status" value="1"/>
</dbReference>
<evidence type="ECO:0000256" key="8">
    <source>
        <dbReference type="ARBA" id="ARBA00022741"/>
    </source>
</evidence>
<evidence type="ECO:0000256" key="5">
    <source>
        <dbReference type="ARBA" id="ARBA00022555"/>
    </source>
</evidence>
<evidence type="ECO:0000256" key="6">
    <source>
        <dbReference type="ARBA" id="ARBA00022598"/>
    </source>
</evidence>
<dbReference type="InterPro" id="IPR004532">
    <property type="entry name" value="Phe-tRNA-ligase_IIc_bsu_bact"/>
</dbReference>
<evidence type="ECO:0000256" key="15">
    <source>
        <dbReference type="HAMAP-Rule" id="MF_00283"/>
    </source>
</evidence>
<dbReference type="GO" id="GO:0004826">
    <property type="term" value="F:phenylalanine-tRNA ligase activity"/>
    <property type="evidence" value="ECO:0007669"/>
    <property type="project" value="UniProtKB-UniRule"/>
</dbReference>
<comment type="cofactor">
    <cofactor evidence="15">
        <name>Mg(2+)</name>
        <dbReference type="ChEBI" id="CHEBI:18420"/>
    </cofactor>
    <text evidence="15">Binds 2 magnesium ions per tetramer.</text>
</comment>
<evidence type="ECO:0000259" key="17">
    <source>
        <dbReference type="PROSITE" id="PS50886"/>
    </source>
</evidence>
<dbReference type="STRING" id="208480.SAMN02910418_01569"/>
<organism evidence="20 21">
    <name type="scientific">Bowdeniella nasicola</name>
    <dbReference type="NCBI Taxonomy" id="208480"/>
    <lineage>
        <taxon>Bacteria</taxon>
        <taxon>Bacillati</taxon>
        <taxon>Actinomycetota</taxon>
        <taxon>Actinomycetes</taxon>
        <taxon>Actinomycetales</taxon>
        <taxon>Actinomycetaceae</taxon>
        <taxon>Bowdeniella</taxon>
    </lineage>
</organism>
<comment type="similarity">
    <text evidence="2 15">Belongs to the phenylalanyl-tRNA synthetase beta subunit family. Type 1 subfamily.</text>
</comment>
<dbReference type="Gene3D" id="2.40.50.140">
    <property type="entry name" value="Nucleic acid-binding proteins"/>
    <property type="match status" value="1"/>
</dbReference>
<evidence type="ECO:0000256" key="2">
    <source>
        <dbReference type="ARBA" id="ARBA00008653"/>
    </source>
</evidence>
<evidence type="ECO:0000256" key="10">
    <source>
        <dbReference type="ARBA" id="ARBA00022842"/>
    </source>
</evidence>
<dbReference type="InterPro" id="IPR020825">
    <property type="entry name" value="Phe-tRNA_synthase-like_B3/B4"/>
</dbReference>
<dbReference type="Proteomes" id="UP000185628">
    <property type="component" value="Unassembled WGS sequence"/>
</dbReference>
<feature type="domain" description="TRNA-binding" evidence="17">
    <location>
        <begin position="41"/>
        <end position="169"/>
    </location>
</feature>
<evidence type="ECO:0000313" key="21">
    <source>
        <dbReference type="Proteomes" id="UP000185628"/>
    </source>
</evidence>
<dbReference type="NCBIfam" id="TIGR00472">
    <property type="entry name" value="pheT_bact"/>
    <property type="match status" value="1"/>
</dbReference>
<feature type="binding site" evidence="15">
    <location>
        <position position="491"/>
    </location>
    <ligand>
        <name>Mg(2+)</name>
        <dbReference type="ChEBI" id="CHEBI:18420"/>
        <note>shared with alpha subunit</note>
    </ligand>
</feature>
<feature type="binding site" evidence="15">
    <location>
        <position position="490"/>
    </location>
    <ligand>
        <name>Mg(2+)</name>
        <dbReference type="ChEBI" id="CHEBI:18420"/>
        <note>shared with alpha subunit</note>
    </ligand>
</feature>
<comment type="subcellular location">
    <subcellularLocation>
        <location evidence="1 15">Cytoplasm</location>
    </subcellularLocation>
</comment>
<dbReference type="InterPro" id="IPR033714">
    <property type="entry name" value="tRNA_bind_bactPheRS"/>
</dbReference>
<dbReference type="AlphaFoldDB" id="A0A1Q5Q0X8"/>
<keyword evidence="8 15" id="KW-0547">Nucleotide-binding</keyword>
<dbReference type="RefSeq" id="WP_073717059.1">
    <property type="nucleotide sequence ID" value="NZ_MQVR01000058.1"/>
</dbReference>
<dbReference type="PROSITE" id="PS51447">
    <property type="entry name" value="FDX_ACB"/>
    <property type="match status" value="1"/>
</dbReference>
<dbReference type="InterPro" id="IPR005121">
    <property type="entry name" value="Fdx_antiC-bd"/>
</dbReference>
<dbReference type="SUPFAM" id="SSF56037">
    <property type="entry name" value="PheT/TilS domain"/>
    <property type="match status" value="1"/>
</dbReference>
<dbReference type="SUPFAM" id="SSF46955">
    <property type="entry name" value="Putative DNA-binding domain"/>
    <property type="match status" value="1"/>
</dbReference>
<comment type="catalytic activity">
    <reaction evidence="14 15">
        <text>tRNA(Phe) + L-phenylalanine + ATP = L-phenylalanyl-tRNA(Phe) + AMP + diphosphate + H(+)</text>
        <dbReference type="Rhea" id="RHEA:19413"/>
        <dbReference type="Rhea" id="RHEA-COMP:9668"/>
        <dbReference type="Rhea" id="RHEA-COMP:9699"/>
        <dbReference type="ChEBI" id="CHEBI:15378"/>
        <dbReference type="ChEBI" id="CHEBI:30616"/>
        <dbReference type="ChEBI" id="CHEBI:33019"/>
        <dbReference type="ChEBI" id="CHEBI:58095"/>
        <dbReference type="ChEBI" id="CHEBI:78442"/>
        <dbReference type="ChEBI" id="CHEBI:78531"/>
        <dbReference type="ChEBI" id="CHEBI:456215"/>
        <dbReference type="EC" id="6.1.1.20"/>
    </reaction>
</comment>
<dbReference type="GO" id="GO:0000049">
    <property type="term" value="F:tRNA binding"/>
    <property type="evidence" value="ECO:0007669"/>
    <property type="project" value="UniProtKB-UniRule"/>
</dbReference>
<dbReference type="Gene3D" id="3.30.56.10">
    <property type="match status" value="2"/>
</dbReference>
<dbReference type="EC" id="6.1.1.20" evidence="15"/>
<dbReference type="SUPFAM" id="SSF54991">
    <property type="entry name" value="Anticodon-binding domain of PheRS"/>
    <property type="match status" value="1"/>
</dbReference>
<dbReference type="SUPFAM" id="SSF55681">
    <property type="entry name" value="Class II aaRS and biotin synthetases"/>
    <property type="match status" value="1"/>
</dbReference>
<name>A0A1Q5Q0X8_9ACTO</name>
<keyword evidence="12 15" id="KW-0648">Protein biosynthesis</keyword>
<sequence length="844" mass="90139">MPYVPIEWLREHVDVPAGTSAEELAAALVAVGLEEEEIHPPSVSGPLVVGKVLTCDKETHKNGKTVNYCRVDVGEHNDAPGTGKEPSELASRDIICGAHNFGVGDYVVVSLPGTTLPGGFEIGARKTYGHWSDGMICSDKELGLGEDHDGIIVLNERFDDIPAPGTSALELLGLGGELLEINVTPDRGYCFSMRGVAREYAHSTGAAFTDPALQITAPETTAEGYEVRVQDDAPIHGAVGCDRFVTRIVRGVDPTKPSPKWMQDRLIAAGMRPISLAVDITNYVMLDLGQPLHAYDLDKMNGPIVVRRAKAGESFETLDDITRKLNPEDLLITDSEGQRVLGLAGVMGGADTEVSETTTDLLIEAAHFDQVSVARTARRHKIPSEAAKRFERGVDPTLPPVAAQRVVDLLVEFGGGTADSAVFDLNNTTAPKPISFDPAQVAGLAGLELNDDRIAQVLEDIGCTVERGEHWQVTPATWRPDLTGGADLVEEVARIVGYDEIPSIVPTAPVGSGLSGKQSARRAIARALAEHGLVEVLTFPFTGADRLGLTEDDLRNNRLKLANPLADDAPYLRNTLLSTLLEAAVRNVSRGLERVAIMELGAVVIPKDKGETPLPAVGERPSDADLNAIAAVVPHQPWHVAGVLSGPVSEGAALGAERSYDWADSIEFATIIGSTVGVELEIVKATYQPYHPGRCAELRAGGEVIGHAGELHPEVCSELGLPARTCAFELDVDALLAAVPEGAHQVAHVSTYPPAKEDFAFVVKDSVTAVEVEQVVRQAAKELAEQVRTFDIYRGAGIPEGHYSIAVALRIRAQDRTLSAEDINAVRNRVIKSAKARIGAELRA</sequence>
<dbReference type="Pfam" id="PF03484">
    <property type="entry name" value="B5"/>
    <property type="match status" value="1"/>
</dbReference>
<dbReference type="GO" id="GO:0005524">
    <property type="term" value="F:ATP binding"/>
    <property type="evidence" value="ECO:0007669"/>
    <property type="project" value="UniProtKB-UniRule"/>
</dbReference>
<dbReference type="SUPFAM" id="SSF50249">
    <property type="entry name" value="Nucleic acid-binding proteins"/>
    <property type="match status" value="1"/>
</dbReference>
<proteinExistence type="inferred from homology"/>
<evidence type="ECO:0000256" key="9">
    <source>
        <dbReference type="ARBA" id="ARBA00022840"/>
    </source>
</evidence>
<evidence type="ECO:0000259" key="18">
    <source>
        <dbReference type="PROSITE" id="PS51447"/>
    </source>
</evidence>
<dbReference type="PANTHER" id="PTHR10947">
    <property type="entry name" value="PHENYLALANYL-TRNA SYNTHETASE BETA CHAIN AND LEUCINE-RICH REPEAT-CONTAINING PROTEIN 47"/>
    <property type="match status" value="1"/>
</dbReference>
<dbReference type="Pfam" id="PF03483">
    <property type="entry name" value="B3_4"/>
    <property type="match status" value="1"/>
</dbReference>
<evidence type="ECO:0000256" key="1">
    <source>
        <dbReference type="ARBA" id="ARBA00004496"/>
    </source>
</evidence>
<dbReference type="Pfam" id="PF17759">
    <property type="entry name" value="tRNA_synthFbeta"/>
    <property type="match status" value="1"/>
</dbReference>
<keyword evidence="6 15" id="KW-0436">Ligase</keyword>
<dbReference type="PROSITE" id="PS51483">
    <property type="entry name" value="B5"/>
    <property type="match status" value="1"/>
</dbReference>
<dbReference type="Gene3D" id="3.30.70.380">
    <property type="entry name" value="Ferrodoxin-fold anticodon-binding domain"/>
    <property type="match status" value="1"/>
</dbReference>
<dbReference type="InterPro" id="IPR009061">
    <property type="entry name" value="DNA-bd_dom_put_sf"/>
</dbReference>
<dbReference type="SMART" id="SM00896">
    <property type="entry name" value="FDX-ACB"/>
    <property type="match status" value="1"/>
</dbReference>
<dbReference type="InterPro" id="IPR045060">
    <property type="entry name" value="Phe-tRNA-ligase_IIc_bsu"/>
</dbReference>
<feature type="binding site" evidence="15">
    <location>
        <position position="487"/>
    </location>
    <ligand>
        <name>Mg(2+)</name>
        <dbReference type="ChEBI" id="CHEBI:18420"/>
        <note>shared with alpha subunit</note>
    </ligand>
</feature>
<feature type="binding site" evidence="15">
    <location>
        <position position="481"/>
    </location>
    <ligand>
        <name>Mg(2+)</name>
        <dbReference type="ChEBI" id="CHEBI:18420"/>
        <note>shared with alpha subunit</note>
    </ligand>
</feature>
<dbReference type="InterPro" id="IPR041616">
    <property type="entry name" value="PheRS_beta_core"/>
</dbReference>
<dbReference type="GO" id="GO:0000287">
    <property type="term" value="F:magnesium ion binding"/>
    <property type="evidence" value="ECO:0007669"/>
    <property type="project" value="UniProtKB-UniRule"/>
</dbReference>
<dbReference type="SMART" id="SM00874">
    <property type="entry name" value="B5"/>
    <property type="match status" value="1"/>
</dbReference>
<dbReference type="HAMAP" id="MF_00283">
    <property type="entry name" value="Phe_tRNA_synth_beta1"/>
    <property type="match status" value="1"/>
</dbReference>
<dbReference type="Pfam" id="PF03147">
    <property type="entry name" value="FDX-ACB"/>
    <property type="match status" value="1"/>
</dbReference>
<dbReference type="GO" id="GO:0006432">
    <property type="term" value="P:phenylalanyl-tRNA aminoacylation"/>
    <property type="evidence" value="ECO:0007669"/>
    <property type="project" value="UniProtKB-UniRule"/>
</dbReference>
<dbReference type="InterPro" id="IPR005147">
    <property type="entry name" value="tRNA_synthase_B5-dom"/>
</dbReference>
<evidence type="ECO:0000313" key="20">
    <source>
        <dbReference type="EMBL" id="OKL53498.1"/>
    </source>
</evidence>
<dbReference type="InterPro" id="IPR045864">
    <property type="entry name" value="aa-tRNA-synth_II/BPL/LPL"/>
</dbReference>
<dbReference type="PANTHER" id="PTHR10947:SF0">
    <property type="entry name" value="PHENYLALANINE--TRNA LIGASE BETA SUBUNIT"/>
    <property type="match status" value="1"/>
</dbReference>
<evidence type="ECO:0000256" key="16">
    <source>
        <dbReference type="PROSITE-ProRule" id="PRU00209"/>
    </source>
</evidence>
<dbReference type="Gene3D" id="3.30.930.10">
    <property type="entry name" value="Bira Bifunctional Protein, Domain 2"/>
    <property type="match status" value="1"/>
</dbReference>
<keyword evidence="13 15" id="KW-0030">Aminoacyl-tRNA synthetase</keyword>
<dbReference type="Gene3D" id="3.50.40.10">
    <property type="entry name" value="Phenylalanyl-trna Synthetase, Chain B, domain 3"/>
    <property type="match status" value="1"/>
</dbReference>